<reference evidence="4" key="1">
    <citation type="journal article" date="2019" name="Int. J. Syst. Evol. Microbiol.">
        <title>The Global Catalogue of Microorganisms (GCM) 10K type strain sequencing project: providing services to taxonomists for standard genome sequencing and annotation.</title>
        <authorList>
            <consortium name="The Broad Institute Genomics Platform"/>
            <consortium name="The Broad Institute Genome Sequencing Center for Infectious Disease"/>
            <person name="Wu L."/>
            <person name="Ma J."/>
        </authorList>
    </citation>
    <scope>NUCLEOTIDE SEQUENCE [LARGE SCALE GENOMIC DNA]</scope>
    <source>
        <strain evidence="4">CCM 7491</strain>
    </source>
</reference>
<dbReference type="PANTHER" id="PTHR46696">
    <property type="entry name" value="P450, PUTATIVE (EUROFUNG)-RELATED"/>
    <property type="match status" value="1"/>
</dbReference>
<keyword evidence="2" id="KW-0503">Monooxygenase</keyword>
<dbReference type="Gene3D" id="1.10.630.10">
    <property type="entry name" value="Cytochrome P450"/>
    <property type="match status" value="1"/>
</dbReference>
<dbReference type="RefSeq" id="WP_380798160.1">
    <property type="nucleotide sequence ID" value="NZ_JBHRVU010000005.1"/>
</dbReference>
<dbReference type="EMBL" id="JBHRVU010000005">
    <property type="protein sequence ID" value="MFC3443421.1"/>
    <property type="molecule type" value="Genomic_DNA"/>
</dbReference>
<keyword evidence="2" id="KW-0560">Oxidoreductase</keyword>
<keyword evidence="2" id="KW-0479">Metal-binding</keyword>
<accession>A0ABV7NIV5</accession>
<comment type="similarity">
    <text evidence="1 2">Belongs to the cytochrome P450 family.</text>
</comment>
<dbReference type="PRINTS" id="PR00359">
    <property type="entry name" value="BP450"/>
</dbReference>
<gene>
    <name evidence="3" type="ORF">ACFOKF_19895</name>
</gene>
<protein>
    <submittedName>
        <fullName evidence="3">Cytochrome P450</fullName>
    </submittedName>
</protein>
<proteinExistence type="inferred from homology"/>
<dbReference type="PRINTS" id="PR00385">
    <property type="entry name" value="P450"/>
</dbReference>
<evidence type="ECO:0000313" key="3">
    <source>
        <dbReference type="EMBL" id="MFC3443421.1"/>
    </source>
</evidence>
<dbReference type="InterPro" id="IPR001128">
    <property type="entry name" value="Cyt_P450"/>
</dbReference>
<sequence length="410" mass="46144">MTVQDILGSLASPEIQTCPFPFLDRLLAEAPVYKDPLTGMYVVTRYEDIGHISAHPELYSNKTTVVVGRHDSPVAQEVARRFADRGFPEMHTLVTNDPPGHTSYRALVEKAFTPSYVKSLEPYIEALVDELIDGMLPNGRANLLPEFAIKVPMYIIADQLGVDRADYDRFKLWSDVTVERNNPLLDPDRELEITDHLIDMQNYLHERAERYRVQPEDNLLSRLVHAEVDGETLSPPALIAIAHQLLVAGNETTTTGITTAMWLLLTKPDLRAAIEADPSRIPTFIEEVLRSHSPVPHMWRVATQASRIGDVEIPEGGVLMLSYLAGNRDPAQWACPADFDVGRKGVRNHLAFGRGIHFCIGNQLARGEMRIAIRRLLERLPNLRLSPDHPEPQFIPHFAIHALDHLHIVF</sequence>
<dbReference type="InterPro" id="IPR017972">
    <property type="entry name" value="Cyt_P450_CS"/>
</dbReference>
<name>A0ABV7NIV5_9SPHN</name>
<evidence type="ECO:0000256" key="2">
    <source>
        <dbReference type="RuleBase" id="RU000461"/>
    </source>
</evidence>
<dbReference type="Proteomes" id="UP001595681">
    <property type="component" value="Unassembled WGS sequence"/>
</dbReference>
<dbReference type="InterPro" id="IPR036396">
    <property type="entry name" value="Cyt_P450_sf"/>
</dbReference>
<keyword evidence="2" id="KW-0349">Heme</keyword>
<comment type="caution">
    <text evidence="3">The sequence shown here is derived from an EMBL/GenBank/DDBJ whole genome shotgun (WGS) entry which is preliminary data.</text>
</comment>
<dbReference type="PROSITE" id="PS00086">
    <property type="entry name" value="CYTOCHROME_P450"/>
    <property type="match status" value="1"/>
</dbReference>
<dbReference type="PANTHER" id="PTHR46696:SF4">
    <property type="entry name" value="BIOTIN BIOSYNTHESIS CYTOCHROME P450"/>
    <property type="match status" value="1"/>
</dbReference>
<dbReference type="InterPro" id="IPR002397">
    <property type="entry name" value="Cyt_P450_B"/>
</dbReference>
<keyword evidence="4" id="KW-1185">Reference proteome</keyword>
<evidence type="ECO:0000313" key="4">
    <source>
        <dbReference type="Proteomes" id="UP001595681"/>
    </source>
</evidence>
<dbReference type="SUPFAM" id="SSF48264">
    <property type="entry name" value="Cytochrome P450"/>
    <property type="match status" value="1"/>
</dbReference>
<organism evidence="3 4">
    <name type="scientific">Sphingobium rhizovicinum</name>
    <dbReference type="NCBI Taxonomy" id="432308"/>
    <lineage>
        <taxon>Bacteria</taxon>
        <taxon>Pseudomonadati</taxon>
        <taxon>Pseudomonadota</taxon>
        <taxon>Alphaproteobacteria</taxon>
        <taxon>Sphingomonadales</taxon>
        <taxon>Sphingomonadaceae</taxon>
        <taxon>Sphingobium</taxon>
    </lineage>
</organism>
<evidence type="ECO:0000256" key="1">
    <source>
        <dbReference type="ARBA" id="ARBA00010617"/>
    </source>
</evidence>
<keyword evidence="2" id="KW-0408">Iron</keyword>
<dbReference type="Pfam" id="PF00067">
    <property type="entry name" value="p450"/>
    <property type="match status" value="1"/>
</dbReference>